<dbReference type="Proteomes" id="UP001432128">
    <property type="component" value="Chromosome"/>
</dbReference>
<dbReference type="InterPro" id="IPR050426">
    <property type="entry name" value="Glycosyltransferase_28"/>
</dbReference>
<evidence type="ECO:0000259" key="1">
    <source>
        <dbReference type="Pfam" id="PF03033"/>
    </source>
</evidence>
<feature type="domain" description="Glycosyltransferase family 28 N-terminal" evidence="1">
    <location>
        <begin position="4"/>
        <end position="49"/>
    </location>
</feature>
<gene>
    <name evidence="3" type="ORF">OG579_21445</name>
</gene>
<dbReference type="Pfam" id="PF03033">
    <property type="entry name" value="Glyco_transf_28"/>
    <property type="match status" value="1"/>
</dbReference>
<dbReference type="AlphaFoldDB" id="A0AAU4K2E3"/>
<dbReference type="GO" id="GO:0008194">
    <property type="term" value="F:UDP-glycosyltransferase activity"/>
    <property type="evidence" value="ECO:0007669"/>
    <property type="project" value="InterPro"/>
</dbReference>
<evidence type="ECO:0000313" key="3">
    <source>
        <dbReference type="EMBL" id="WUM20211.1"/>
    </source>
</evidence>
<dbReference type="EMBL" id="CP108021">
    <property type="protein sequence ID" value="WUM20211.1"/>
    <property type="molecule type" value="Genomic_DNA"/>
</dbReference>
<dbReference type="InterPro" id="IPR010610">
    <property type="entry name" value="EryCIII-like_C"/>
</dbReference>
<dbReference type="InterPro" id="IPR002213">
    <property type="entry name" value="UDP_glucos_trans"/>
</dbReference>
<proteinExistence type="predicted"/>
<evidence type="ECO:0000313" key="4">
    <source>
        <dbReference type="Proteomes" id="UP001432128"/>
    </source>
</evidence>
<protein>
    <submittedName>
        <fullName evidence="3">Glycosyltransferase</fullName>
    </submittedName>
</protein>
<dbReference type="PANTHER" id="PTHR48050:SF13">
    <property type="entry name" value="STEROL 3-BETA-GLUCOSYLTRANSFERASE UGT80A2"/>
    <property type="match status" value="1"/>
</dbReference>
<name>A0AAU4K2E3_9NOCA</name>
<dbReference type="Pfam" id="PF06722">
    <property type="entry name" value="EryCIII-like_C"/>
    <property type="match status" value="1"/>
</dbReference>
<dbReference type="FunFam" id="3.40.50.2000:FF:000009">
    <property type="entry name" value="Sterol 3-beta-glucosyltransferase UGT80A2"/>
    <property type="match status" value="1"/>
</dbReference>
<dbReference type="KEGG" id="whr:OG579_21445"/>
<dbReference type="Gene3D" id="3.40.50.2000">
    <property type="entry name" value="Glycogen Phosphorylase B"/>
    <property type="match status" value="2"/>
</dbReference>
<dbReference type="GO" id="GO:0016758">
    <property type="term" value="F:hexosyltransferase activity"/>
    <property type="evidence" value="ECO:0007669"/>
    <property type="project" value="InterPro"/>
</dbReference>
<dbReference type="PANTHER" id="PTHR48050">
    <property type="entry name" value="STEROL 3-BETA-GLUCOSYLTRANSFERASE"/>
    <property type="match status" value="1"/>
</dbReference>
<sequence>MQLVLAFHGSRGDVQPGVALGRTLADRGHSVVLAVPPNLVEFAARSGLDARACGPDTGELLASDLVVSHSRSRNPVRRGRAIAELALQGGLAAQADLMDLAAGTDAIVGGSVGQERVLNVSEALGVPYLPIHLCPMRSNRSVALVAPWGRHLGPRSTRASWWLIEQALWWAGRGGENRLRAELGLPTAHGPTARRIVAQGVPEVQAYDPAMFADLGREWGQRRPLVGFLDLDPATRAMIGDAHDTDDLDDWLDAGPAPVYIGFGSMSAVDPHRLAAAVLDGTAGHRVLVATGWSDFLRPESLDPDVRQRLVDSGDRIRVVRTVDHATVLPRCAVAVHHGGAGSTAAALRSGLPTVICWLGADQPLWGRAVTRLGVGTAFSQATVSAETLRDAIARVDTPSTRDAAAALRRRLVPADAAANGAAAVVESTVAQHQ</sequence>
<dbReference type="CDD" id="cd03784">
    <property type="entry name" value="GT1_Gtf-like"/>
    <property type="match status" value="1"/>
</dbReference>
<accession>A0AAU4K2E3</accession>
<evidence type="ECO:0000259" key="2">
    <source>
        <dbReference type="Pfam" id="PF06722"/>
    </source>
</evidence>
<keyword evidence="4" id="KW-1185">Reference proteome</keyword>
<dbReference type="GO" id="GO:0033072">
    <property type="term" value="P:vancomycin biosynthetic process"/>
    <property type="evidence" value="ECO:0007669"/>
    <property type="project" value="UniProtKB-ARBA"/>
</dbReference>
<dbReference type="GO" id="GO:0005975">
    <property type="term" value="P:carbohydrate metabolic process"/>
    <property type="evidence" value="ECO:0007669"/>
    <property type="project" value="InterPro"/>
</dbReference>
<dbReference type="InterPro" id="IPR004276">
    <property type="entry name" value="GlycoTrans_28_N"/>
</dbReference>
<reference evidence="3 4" key="1">
    <citation type="submission" date="2022-10" db="EMBL/GenBank/DDBJ databases">
        <title>The complete genomes of actinobacterial strains from the NBC collection.</title>
        <authorList>
            <person name="Joergensen T.S."/>
            <person name="Alvarez Arevalo M."/>
            <person name="Sterndorff E.B."/>
            <person name="Faurdal D."/>
            <person name="Vuksanovic O."/>
            <person name="Mourched A.-S."/>
            <person name="Charusanti P."/>
            <person name="Shaw S."/>
            <person name="Blin K."/>
            <person name="Weber T."/>
        </authorList>
    </citation>
    <scope>NUCLEOTIDE SEQUENCE [LARGE SCALE GENOMIC DNA]</scope>
    <source>
        <strain evidence="3 4">NBC_00319</strain>
    </source>
</reference>
<dbReference type="SUPFAM" id="SSF53756">
    <property type="entry name" value="UDP-Glycosyltransferase/glycogen phosphorylase"/>
    <property type="match status" value="1"/>
</dbReference>
<feature type="domain" description="Erythromycin biosynthesis protein CIII-like C-terminal" evidence="2">
    <location>
        <begin position="305"/>
        <end position="410"/>
    </location>
</feature>
<organism evidence="3 4">
    <name type="scientific">Williamsia herbipolensis</name>
    <dbReference type="NCBI Taxonomy" id="1603258"/>
    <lineage>
        <taxon>Bacteria</taxon>
        <taxon>Bacillati</taxon>
        <taxon>Actinomycetota</taxon>
        <taxon>Actinomycetes</taxon>
        <taxon>Mycobacteriales</taxon>
        <taxon>Nocardiaceae</taxon>
        <taxon>Williamsia</taxon>
    </lineage>
</organism>
<dbReference type="RefSeq" id="WP_328857595.1">
    <property type="nucleotide sequence ID" value="NZ_CP108021.1"/>
</dbReference>